<dbReference type="AlphaFoldDB" id="A0A0E9RKK5"/>
<organism evidence="1">
    <name type="scientific">Anguilla anguilla</name>
    <name type="common">European freshwater eel</name>
    <name type="synonym">Muraena anguilla</name>
    <dbReference type="NCBI Taxonomy" id="7936"/>
    <lineage>
        <taxon>Eukaryota</taxon>
        <taxon>Metazoa</taxon>
        <taxon>Chordata</taxon>
        <taxon>Craniata</taxon>
        <taxon>Vertebrata</taxon>
        <taxon>Euteleostomi</taxon>
        <taxon>Actinopterygii</taxon>
        <taxon>Neopterygii</taxon>
        <taxon>Teleostei</taxon>
        <taxon>Anguilliformes</taxon>
        <taxon>Anguillidae</taxon>
        <taxon>Anguilla</taxon>
    </lineage>
</organism>
<reference evidence="1" key="2">
    <citation type="journal article" date="2015" name="Fish Shellfish Immunol.">
        <title>Early steps in the European eel (Anguilla anguilla)-Vibrio vulnificus interaction in the gills: Role of the RtxA13 toxin.</title>
        <authorList>
            <person name="Callol A."/>
            <person name="Pajuelo D."/>
            <person name="Ebbesson L."/>
            <person name="Teles M."/>
            <person name="MacKenzie S."/>
            <person name="Amaro C."/>
        </authorList>
    </citation>
    <scope>NUCLEOTIDE SEQUENCE</scope>
</reference>
<protein>
    <submittedName>
        <fullName evidence="1">Uncharacterized protein</fullName>
    </submittedName>
</protein>
<proteinExistence type="predicted"/>
<dbReference type="EMBL" id="GBXM01078886">
    <property type="protein sequence ID" value="JAH29691.1"/>
    <property type="molecule type" value="Transcribed_RNA"/>
</dbReference>
<reference evidence="1" key="1">
    <citation type="submission" date="2014-11" db="EMBL/GenBank/DDBJ databases">
        <authorList>
            <person name="Amaro Gonzalez C."/>
        </authorList>
    </citation>
    <scope>NUCLEOTIDE SEQUENCE</scope>
</reference>
<sequence>MRPDTGLGSISAHSCDCEAIISRPTAISHMQLITHCSLMGGMNKKCQYEYCNGQHYVCE</sequence>
<evidence type="ECO:0000313" key="1">
    <source>
        <dbReference type="EMBL" id="JAH29691.1"/>
    </source>
</evidence>
<accession>A0A0E9RKK5</accession>
<name>A0A0E9RKK5_ANGAN</name>